<evidence type="ECO:0000313" key="1">
    <source>
        <dbReference type="EMBL" id="OAA54252.1"/>
    </source>
</evidence>
<reference evidence="1 2" key="1">
    <citation type="journal article" date="2016" name="Genome Biol. Evol.">
        <title>Divergent and convergent evolution of fungal pathogenicity.</title>
        <authorList>
            <person name="Shang Y."/>
            <person name="Xiao G."/>
            <person name="Zheng P."/>
            <person name="Cen K."/>
            <person name="Zhan S."/>
            <person name="Wang C."/>
        </authorList>
    </citation>
    <scope>NUCLEOTIDE SEQUENCE [LARGE SCALE GENOMIC DNA]</scope>
    <source>
        <strain evidence="1 2">RCEF 264</strain>
    </source>
</reference>
<dbReference type="Gene3D" id="3.40.50.1820">
    <property type="entry name" value="alpha/beta hydrolase"/>
    <property type="match status" value="1"/>
</dbReference>
<sequence length="62" mass="6584">MLYVVGAQDNALVVDESRALAAATGSRLEVVPACGHIVNVQQPEAFHALVRAWLEGIEGSRP</sequence>
<dbReference type="SUPFAM" id="SSF53474">
    <property type="entry name" value="alpha/beta-Hydrolases"/>
    <property type="match status" value="1"/>
</dbReference>
<dbReference type="InterPro" id="IPR029058">
    <property type="entry name" value="AB_hydrolase_fold"/>
</dbReference>
<dbReference type="EMBL" id="AZHD01000024">
    <property type="protein sequence ID" value="OAA54252.1"/>
    <property type="molecule type" value="Genomic_DNA"/>
</dbReference>
<comment type="caution">
    <text evidence="1">The sequence shown here is derived from an EMBL/GenBank/DDBJ whole genome shotgun (WGS) entry which is preliminary data.</text>
</comment>
<dbReference type="Proteomes" id="UP000076874">
    <property type="component" value="Unassembled WGS sequence"/>
</dbReference>
<gene>
    <name evidence="1" type="ORF">SPI_08871</name>
</gene>
<accession>A0A167ME95</accession>
<name>A0A167ME95_9HYPO</name>
<keyword evidence="2" id="KW-1185">Reference proteome</keyword>
<dbReference type="AlphaFoldDB" id="A0A167ME95"/>
<protein>
    <submittedName>
        <fullName evidence="1">Uncharacterized protein</fullName>
    </submittedName>
</protein>
<dbReference type="OrthoDB" id="3742617at2759"/>
<organism evidence="1 2">
    <name type="scientific">Niveomyces insectorum RCEF 264</name>
    <dbReference type="NCBI Taxonomy" id="1081102"/>
    <lineage>
        <taxon>Eukaryota</taxon>
        <taxon>Fungi</taxon>
        <taxon>Dikarya</taxon>
        <taxon>Ascomycota</taxon>
        <taxon>Pezizomycotina</taxon>
        <taxon>Sordariomycetes</taxon>
        <taxon>Hypocreomycetidae</taxon>
        <taxon>Hypocreales</taxon>
        <taxon>Cordycipitaceae</taxon>
        <taxon>Niveomyces</taxon>
    </lineage>
</organism>
<proteinExistence type="predicted"/>
<evidence type="ECO:0000313" key="2">
    <source>
        <dbReference type="Proteomes" id="UP000076874"/>
    </source>
</evidence>